<dbReference type="PANTHER" id="PTHR33359:SF1">
    <property type="entry name" value="MOLYBDOPTERIN SYNTHASE SULFUR CARRIER SUBUNIT"/>
    <property type="match status" value="1"/>
</dbReference>
<dbReference type="InterPro" id="IPR016155">
    <property type="entry name" value="Mopterin_synth/thiamin_S_b"/>
</dbReference>
<evidence type="ECO:0000256" key="2">
    <source>
        <dbReference type="ARBA" id="ARBA00024200"/>
    </source>
</evidence>
<dbReference type="EMBL" id="JAGIBU010000004">
    <property type="protein sequence ID" value="MBS7824852.1"/>
    <property type="molecule type" value="Genomic_DNA"/>
</dbReference>
<comment type="caution">
    <text evidence="4">The sequence shown here is derived from an EMBL/GenBank/DDBJ whole genome shotgun (WGS) entry which is preliminary data.</text>
</comment>
<dbReference type="RefSeq" id="WP_018122382.1">
    <property type="nucleotide sequence ID" value="NZ_CP115969.1"/>
</dbReference>
<gene>
    <name evidence="4" type="ORF">J7561_06490</name>
</gene>
<dbReference type="GO" id="GO:1990133">
    <property type="term" value="C:molybdopterin adenylyltransferase complex"/>
    <property type="evidence" value="ECO:0007669"/>
    <property type="project" value="TreeGrafter"/>
</dbReference>
<evidence type="ECO:0000313" key="5">
    <source>
        <dbReference type="Proteomes" id="UP000680020"/>
    </source>
</evidence>
<sequence>MITIQYFGVLKDRLGVTEESIEWANGDTDALLNALRARSDEWQAALAPERVFRVVVNDEIIYQATNIQSGDRVAILPPVTGG</sequence>
<evidence type="ECO:0000313" key="4">
    <source>
        <dbReference type="EMBL" id="MBS7824852.1"/>
    </source>
</evidence>
<reference evidence="4" key="1">
    <citation type="submission" date="2021-03" db="EMBL/GenBank/DDBJ databases">
        <title>Identification and antibiotic profiling of Wohlfahrtiimonas chitiniclastica, an underestimated human pathogen.</title>
        <authorList>
            <person name="Kopf A."/>
            <person name="Bunk B."/>
            <person name="Coldewey S."/>
            <person name="Gunzer F."/>
            <person name="Riedel T."/>
            <person name="Schroettner P."/>
        </authorList>
    </citation>
    <scope>NUCLEOTIDE SEQUENCE</scope>
    <source>
        <strain evidence="4">DSM 100917</strain>
    </source>
</reference>
<name>A0AB35BYE0_9GAMM</name>
<dbReference type="AlphaFoldDB" id="A0AB35BYE0"/>
<dbReference type="InterPro" id="IPR044672">
    <property type="entry name" value="MOCS2A"/>
</dbReference>
<dbReference type="Gene3D" id="3.10.20.30">
    <property type="match status" value="1"/>
</dbReference>
<dbReference type="GO" id="GO:0006777">
    <property type="term" value="P:Mo-molybdopterin cofactor biosynthetic process"/>
    <property type="evidence" value="ECO:0007669"/>
    <property type="project" value="InterPro"/>
</dbReference>
<protein>
    <recommendedName>
        <fullName evidence="3">Molybdopterin synthase sulfur carrier subunit</fullName>
    </recommendedName>
</protein>
<dbReference type="CDD" id="cd00754">
    <property type="entry name" value="Ubl_MoaD"/>
    <property type="match status" value="1"/>
</dbReference>
<dbReference type="SUPFAM" id="SSF54285">
    <property type="entry name" value="MoaD/ThiS"/>
    <property type="match status" value="1"/>
</dbReference>
<dbReference type="PANTHER" id="PTHR33359">
    <property type="entry name" value="MOLYBDOPTERIN SYNTHASE SULFUR CARRIER SUBUNIT"/>
    <property type="match status" value="1"/>
</dbReference>
<evidence type="ECO:0000256" key="3">
    <source>
        <dbReference type="ARBA" id="ARBA00024247"/>
    </source>
</evidence>
<evidence type="ECO:0000256" key="1">
    <source>
        <dbReference type="ARBA" id="ARBA00022741"/>
    </source>
</evidence>
<proteinExistence type="inferred from homology"/>
<dbReference type="GO" id="GO:0000166">
    <property type="term" value="F:nucleotide binding"/>
    <property type="evidence" value="ECO:0007669"/>
    <property type="project" value="UniProtKB-KW"/>
</dbReference>
<keyword evidence="1" id="KW-0547">Nucleotide-binding</keyword>
<dbReference type="InterPro" id="IPR003749">
    <property type="entry name" value="ThiS/MoaD-like"/>
</dbReference>
<accession>A0AB35BYE0</accession>
<comment type="similarity">
    <text evidence="2">Belongs to the MoaD family.</text>
</comment>
<dbReference type="InterPro" id="IPR012675">
    <property type="entry name" value="Beta-grasp_dom_sf"/>
</dbReference>
<dbReference type="Pfam" id="PF02597">
    <property type="entry name" value="ThiS"/>
    <property type="match status" value="1"/>
</dbReference>
<dbReference type="Proteomes" id="UP000680020">
    <property type="component" value="Unassembled WGS sequence"/>
</dbReference>
<organism evidence="4 5">
    <name type="scientific">Wohlfahrtiimonas chitiniclastica</name>
    <dbReference type="NCBI Taxonomy" id="400946"/>
    <lineage>
        <taxon>Bacteria</taxon>
        <taxon>Pseudomonadati</taxon>
        <taxon>Pseudomonadota</taxon>
        <taxon>Gammaproteobacteria</taxon>
        <taxon>Cardiobacteriales</taxon>
        <taxon>Ignatzschineriaceae</taxon>
        <taxon>Wohlfahrtiimonas</taxon>
    </lineage>
</organism>